<dbReference type="NCBIfam" id="TIGR00621">
    <property type="entry name" value="ssb"/>
    <property type="match status" value="1"/>
</dbReference>
<dbReference type="CDD" id="cd04496">
    <property type="entry name" value="SSB_OBF"/>
    <property type="match status" value="1"/>
</dbReference>
<accession>A0A9D0YZY9</accession>
<organism evidence="4 5">
    <name type="scientific">Candidatus Faecenecus gallistercoris</name>
    <dbReference type="NCBI Taxonomy" id="2840793"/>
    <lineage>
        <taxon>Bacteria</taxon>
        <taxon>Bacillati</taxon>
        <taxon>Bacillota</taxon>
        <taxon>Bacillota incertae sedis</taxon>
        <taxon>Candidatus Faecenecus</taxon>
    </lineage>
</organism>
<dbReference type="PIRSF" id="PIRSF002070">
    <property type="entry name" value="SSB"/>
    <property type="match status" value="1"/>
</dbReference>
<dbReference type="EMBL" id="DVFU01000043">
    <property type="protein sequence ID" value="HIQ64516.1"/>
    <property type="molecule type" value="Genomic_DNA"/>
</dbReference>
<evidence type="ECO:0000313" key="5">
    <source>
        <dbReference type="Proteomes" id="UP000886725"/>
    </source>
</evidence>
<keyword evidence="1 2" id="KW-0238">DNA-binding</keyword>
<dbReference type="InterPro" id="IPR000424">
    <property type="entry name" value="Primosome_PriB/ssb"/>
</dbReference>
<comment type="caution">
    <text evidence="2">Lacks conserved residue(s) required for the propagation of feature annotation.</text>
</comment>
<dbReference type="SUPFAM" id="SSF50249">
    <property type="entry name" value="Nucleic acid-binding proteins"/>
    <property type="match status" value="1"/>
</dbReference>
<dbReference type="PROSITE" id="PS50935">
    <property type="entry name" value="SSB"/>
    <property type="match status" value="1"/>
</dbReference>
<evidence type="ECO:0000256" key="2">
    <source>
        <dbReference type="HAMAP-Rule" id="MF_00984"/>
    </source>
</evidence>
<dbReference type="GO" id="GO:0003697">
    <property type="term" value="F:single-stranded DNA binding"/>
    <property type="evidence" value="ECO:0007669"/>
    <property type="project" value="UniProtKB-UniRule"/>
</dbReference>
<dbReference type="PANTHER" id="PTHR10302:SF27">
    <property type="entry name" value="SINGLE-STRANDED DNA-BINDING PROTEIN"/>
    <property type="match status" value="1"/>
</dbReference>
<protein>
    <recommendedName>
        <fullName evidence="2 3">Single-stranded DNA-binding protein</fullName>
        <shortName evidence="2">SSB</shortName>
    </recommendedName>
</protein>
<dbReference type="PANTHER" id="PTHR10302">
    <property type="entry name" value="SINGLE-STRANDED DNA-BINDING PROTEIN"/>
    <property type="match status" value="1"/>
</dbReference>
<dbReference type="GO" id="GO:0006260">
    <property type="term" value="P:DNA replication"/>
    <property type="evidence" value="ECO:0007669"/>
    <property type="project" value="InterPro"/>
</dbReference>
<name>A0A9D0YZY9_9FIRM</name>
<evidence type="ECO:0000256" key="3">
    <source>
        <dbReference type="PIRNR" id="PIRNR002070"/>
    </source>
</evidence>
<dbReference type="Pfam" id="PF00436">
    <property type="entry name" value="SSB"/>
    <property type="match status" value="1"/>
</dbReference>
<comment type="caution">
    <text evidence="4">The sequence shown here is derived from an EMBL/GenBank/DDBJ whole genome shotgun (WGS) entry which is preliminary data.</text>
</comment>
<dbReference type="Proteomes" id="UP000886725">
    <property type="component" value="Unassembled WGS sequence"/>
</dbReference>
<reference evidence="4" key="2">
    <citation type="journal article" date="2021" name="PeerJ">
        <title>Extensive microbial diversity within the chicken gut microbiome revealed by metagenomics and culture.</title>
        <authorList>
            <person name="Gilroy R."/>
            <person name="Ravi A."/>
            <person name="Getino M."/>
            <person name="Pursley I."/>
            <person name="Horton D.L."/>
            <person name="Alikhan N.F."/>
            <person name="Baker D."/>
            <person name="Gharbi K."/>
            <person name="Hall N."/>
            <person name="Watson M."/>
            <person name="Adriaenssens E.M."/>
            <person name="Foster-Nyarko E."/>
            <person name="Jarju S."/>
            <person name="Secka A."/>
            <person name="Antonio M."/>
            <person name="Oren A."/>
            <person name="Chaudhuri R.R."/>
            <person name="La Ragione R."/>
            <person name="Hildebrand F."/>
            <person name="Pallen M.J."/>
        </authorList>
    </citation>
    <scope>NUCLEOTIDE SEQUENCE</scope>
    <source>
        <strain evidence="4">CHK165-10780</strain>
    </source>
</reference>
<dbReference type="GO" id="GO:0009295">
    <property type="term" value="C:nucleoid"/>
    <property type="evidence" value="ECO:0007669"/>
    <property type="project" value="TreeGrafter"/>
</dbReference>
<reference evidence="4" key="1">
    <citation type="submission" date="2020-10" db="EMBL/GenBank/DDBJ databases">
        <authorList>
            <person name="Gilroy R."/>
        </authorList>
    </citation>
    <scope>NUCLEOTIDE SEQUENCE</scope>
    <source>
        <strain evidence="4">CHK165-10780</strain>
    </source>
</reference>
<dbReference type="InterPro" id="IPR012340">
    <property type="entry name" value="NA-bd_OB-fold"/>
</dbReference>
<evidence type="ECO:0000313" key="4">
    <source>
        <dbReference type="EMBL" id="HIQ64516.1"/>
    </source>
</evidence>
<proteinExistence type="inferred from homology"/>
<dbReference type="AlphaFoldDB" id="A0A9D0YZY9"/>
<dbReference type="InterPro" id="IPR011344">
    <property type="entry name" value="ssDNA-bd"/>
</dbReference>
<dbReference type="HAMAP" id="MF_00984">
    <property type="entry name" value="SSB"/>
    <property type="match status" value="1"/>
</dbReference>
<comment type="subunit">
    <text evidence="2">Homotetramer.</text>
</comment>
<dbReference type="Gene3D" id="2.40.50.140">
    <property type="entry name" value="Nucleic acid-binding proteins"/>
    <property type="match status" value="1"/>
</dbReference>
<evidence type="ECO:0000256" key="1">
    <source>
        <dbReference type="ARBA" id="ARBA00023125"/>
    </source>
</evidence>
<sequence>MLNQIVLVGRLVKDPVLKETEQGKKRSFITLAIPRSFKNAEGSYDTDFIDCILWDGIAKNTAEYCKKGDVIGVKGRLQSRKYEMDNTTKFVIEVIAEKVTFLTSHKEADE</sequence>
<gene>
    <name evidence="4" type="primary">ssb</name>
    <name evidence="4" type="ORF">IAC85_02130</name>
</gene>